<protein>
    <submittedName>
        <fullName evidence="1">Integrase catalytic domain-containing protein</fullName>
    </submittedName>
</protein>
<sequence>MMGSQASDTKIIISDIQSSNRTILNYVKLQSKEIDSCLIIFITTKFAIIVNGVERLNTEITGIFDENSLSNHGSYISDLNSRLKITEDRYEISILLRTINFLHNIFAKYYFNQAANTNVVVDTEYVTMKFNPKQCTFYEVFANGY</sequence>
<reference evidence="1 2" key="1">
    <citation type="submission" date="2019-08" db="EMBL/GenBank/DDBJ databases">
        <title>Whole genome of Aphis craccivora.</title>
        <authorList>
            <person name="Voronova N.V."/>
            <person name="Shulinski R.S."/>
            <person name="Bandarenka Y.V."/>
            <person name="Zhorov D.G."/>
            <person name="Warner D."/>
        </authorList>
    </citation>
    <scope>NUCLEOTIDE SEQUENCE [LARGE SCALE GENOMIC DNA]</scope>
    <source>
        <strain evidence="1">180601</strain>
        <tissue evidence="1">Whole Body</tissue>
    </source>
</reference>
<accession>A0A6G0YGW7</accession>
<keyword evidence="2" id="KW-1185">Reference proteome</keyword>
<dbReference type="AlphaFoldDB" id="A0A6G0YGW7"/>
<comment type="caution">
    <text evidence="1">The sequence shown here is derived from an EMBL/GenBank/DDBJ whole genome shotgun (WGS) entry which is preliminary data.</text>
</comment>
<organism evidence="1 2">
    <name type="scientific">Aphis craccivora</name>
    <name type="common">Cowpea aphid</name>
    <dbReference type="NCBI Taxonomy" id="307492"/>
    <lineage>
        <taxon>Eukaryota</taxon>
        <taxon>Metazoa</taxon>
        <taxon>Ecdysozoa</taxon>
        <taxon>Arthropoda</taxon>
        <taxon>Hexapoda</taxon>
        <taxon>Insecta</taxon>
        <taxon>Pterygota</taxon>
        <taxon>Neoptera</taxon>
        <taxon>Paraneoptera</taxon>
        <taxon>Hemiptera</taxon>
        <taxon>Sternorrhyncha</taxon>
        <taxon>Aphidomorpha</taxon>
        <taxon>Aphidoidea</taxon>
        <taxon>Aphididae</taxon>
        <taxon>Aphidini</taxon>
        <taxon>Aphis</taxon>
        <taxon>Aphis</taxon>
    </lineage>
</organism>
<proteinExistence type="predicted"/>
<gene>
    <name evidence="1" type="ORF">FWK35_00023386</name>
</gene>
<name>A0A6G0YGW7_APHCR</name>
<dbReference type="Proteomes" id="UP000478052">
    <property type="component" value="Unassembled WGS sequence"/>
</dbReference>
<dbReference type="EMBL" id="VUJU01004121">
    <property type="protein sequence ID" value="KAF0755506.1"/>
    <property type="molecule type" value="Genomic_DNA"/>
</dbReference>
<evidence type="ECO:0000313" key="2">
    <source>
        <dbReference type="Proteomes" id="UP000478052"/>
    </source>
</evidence>
<evidence type="ECO:0000313" key="1">
    <source>
        <dbReference type="EMBL" id="KAF0755506.1"/>
    </source>
</evidence>